<keyword evidence="3" id="KW-1185">Reference proteome</keyword>
<dbReference type="EMBL" id="WIXE01022344">
    <property type="protein sequence ID" value="KAK5967570.1"/>
    <property type="molecule type" value="Genomic_DNA"/>
</dbReference>
<dbReference type="AlphaFoldDB" id="A0AAN8FE74"/>
<protein>
    <submittedName>
        <fullName evidence="2">Uncharacterized protein</fullName>
    </submittedName>
</protein>
<evidence type="ECO:0000313" key="2">
    <source>
        <dbReference type="EMBL" id="KAK5967570.1"/>
    </source>
</evidence>
<feature type="compositionally biased region" description="Basic residues" evidence="1">
    <location>
        <begin position="71"/>
        <end position="80"/>
    </location>
</feature>
<accession>A0AAN8FE74</accession>
<gene>
    <name evidence="2" type="ORF">GCK32_012323</name>
</gene>
<sequence length="80" mass="9499">MLTWRDNVHHNHFQLRYHFQVVDWLEKYTGLALDFVEQKSMAQGVSQAKSRKSCTTRSRTYSAEVSQALPKPRRRGQKNY</sequence>
<name>A0AAN8FE74_TRICO</name>
<reference evidence="2 3" key="1">
    <citation type="submission" date="2019-10" db="EMBL/GenBank/DDBJ databases">
        <title>Assembly and Annotation for the nematode Trichostrongylus colubriformis.</title>
        <authorList>
            <person name="Martin J."/>
        </authorList>
    </citation>
    <scope>NUCLEOTIDE SEQUENCE [LARGE SCALE GENOMIC DNA]</scope>
    <source>
        <strain evidence="2">G859</strain>
        <tissue evidence="2">Whole worm</tissue>
    </source>
</reference>
<evidence type="ECO:0000313" key="3">
    <source>
        <dbReference type="Proteomes" id="UP001331761"/>
    </source>
</evidence>
<feature type="compositionally biased region" description="Polar residues" evidence="1">
    <location>
        <begin position="55"/>
        <end position="65"/>
    </location>
</feature>
<dbReference type="Proteomes" id="UP001331761">
    <property type="component" value="Unassembled WGS sequence"/>
</dbReference>
<evidence type="ECO:0000256" key="1">
    <source>
        <dbReference type="SAM" id="MobiDB-lite"/>
    </source>
</evidence>
<feature type="region of interest" description="Disordered" evidence="1">
    <location>
        <begin position="44"/>
        <end position="80"/>
    </location>
</feature>
<organism evidence="2 3">
    <name type="scientific">Trichostrongylus colubriformis</name>
    <name type="common">Black scour worm</name>
    <dbReference type="NCBI Taxonomy" id="6319"/>
    <lineage>
        <taxon>Eukaryota</taxon>
        <taxon>Metazoa</taxon>
        <taxon>Ecdysozoa</taxon>
        <taxon>Nematoda</taxon>
        <taxon>Chromadorea</taxon>
        <taxon>Rhabditida</taxon>
        <taxon>Rhabditina</taxon>
        <taxon>Rhabditomorpha</taxon>
        <taxon>Strongyloidea</taxon>
        <taxon>Trichostrongylidae</taxon>
        <taxon>Trichostrongylus</taxon>
    </lineage>
</organism>
<comment type="caution">
    <text evidence="2">The sequence shown here is derived from an EMBL/GenBank/DDBJ whole genome shotgun (WGS) entry which is preliminary data.</text>
</comment>
<proteinExistence type="predicted"/>